<dbReference type="SUPFAM" id="SSF48239">
    <property type="entry name" value="Terpenoid cyclases/Protein prenyltransferases"/>
    <property type="match status" value="1"/>
</dbReference>
<dbReference type="InterPro" id="IPR041246">
    <property type="entry name" value="Bact_MG10"/>
</dbReference>
<protein>
    <submittedName>
        <fullName evidence="6">Alpha-2-macroglobulin</fullName>
    </submittedName>
</protein>
<evidence type="ECO:0000256" key="3">
    <source>
        <dbReference type="SAM" id="Phobius"/>
    </source>
</evidence>
<dbReference type="Pfam" id="PF17973">
    <property type="entry name" value="bMG10"/>
    <property type="match status" value="1"/>
</dbReference>
<dbReference type="InterPro" id="IPR021868">
    <property type="entry name" value="Alpha_2_Macroglob_MG3"/>
</dbReference>
<dbReference type="InterPro" id="IPR001599">
    <property type="entry name" value="Macroglobln_a2"/>
</dbReference>
<evidence type="ECO:0000313" key="7">
    <source>
        <dbReference type="Proteomes" id="UP001501565"/>
    </source>
</evidence>
<comment type="caution">
    <text evidence="6">The sequence shown here is derived from an EMBL/GenBank/DDBJ whole genome shotgun (WGS) entry which is preliminary data.</text>
</comment>
<dbReference type="PANTHER" id="PTHR40094:SF1">
    <property type="entry name" value="UBIQUITIN DOMAIN-CONTAINING PROTEIN"/>
    <property type="match status" value="1"/>
</dbReference>
<keyword evidence="2" id="KW-0732">Signal</keyword>
<comment type="similarity">
    <text evidence="1">Belongs to the protease inhibitor I39 (alpha-2-macroglobulin) family. Bacterial alpha-2-macroglobulin subfamily.</text>
</comment>
<evidence type="ECO:0000313" key="6">
    <source>
        <dbReference type="EMBL" id="GAA3941172.1"/>
    </source>
</evidence>
<dbReference type="Proteomes" id="UP001501565">
    <property type="component" value="Unassembled WGS sequence"/>
</dbReference>
<dbReference type="Pfam" id="PF07703">
    <property type="entry name" value="A2M_BRD"/>
    <property type="match status" value="1"/>
</dbReference>
<keyword evidence="7" id="KW-1185">Reference proteome</keyword>
<evidence type="ECO:0000259" key="5">
    <source>
        <dbReference type="SMART" id="SM01360"/>
    </source>
</evidence>
<dbReference type="Pfam" id="PF00207">
    <property type="entry name" value="A2M"/>
    <property type="match status" value="1"/>
</dbReference>
<dbReference type="Pfam" id="PF17972">
    <property type="entry name" value="bMG5"/>
    <property type="match status" value="1"/>
</dbReference>
<feature type="transmembrane region" description="Helical" evidence="3">
    <location>
        <begin position="6"/>
        <end position="25"/>
    </location>
</feature>
<dbReference type="InterPro" id="IPR041203">
    <property type="entry name" value="Bact_A2M_MG5"/>
</dbReference>
<dbReference type="EMBL" id="BAABBN010000015">
    <property type="protein sequence ID" value="GAA3941172.1"/>
    <property type="molecule type" value="Genomic_DNA"/>
</dbReference>
<feature type="transmembrane region" description="Helical" evidence="3">
    <location>
        <begin position="59"/>
        <end position="80"/>
    </location>
</feature>
<dbReference type="SMART" id="SM01359">
    <property type="entry name" value="A2M_N_2"/>
    <property type="match status" value="1"/>
</dbReference>
<dbReference type="CDD" id="cd02891">
    <property type="entry name" value="A2M_like"/>
    <property type="match status" value="1"/>
</dbReference>
<dbReference type="InterPro" id="IPR008930">
    <property type="entry name" value="Terpenoid_cyclase/PrenylTrfase"/>
</dbReference>
<evidence type="ECO:0000256" key="1">
    <source>
        <dbReference type="ARBA" id="ARBA00010556"/>
    </source>
</evidence>
<dbReference type="InterPro" id="IPR011625">
    <property type="entry name" value="A2M_N_BRD"/>
</dbReference>
<organism evidence="6 7">
    <name type="scientific">Litoribacillus peritrichatus</name>
    <dbReference type="NCBI Taxonomy" id="718191"/>
    <lineage>
        <taxon>Bacteria</taxon>
        <taxon>Pseudomonadati</taxon>
        <taxon>Pseudomonadota</taxon>
        <taxon>Gammaproteobacteria</taxon>
        <taxon>Oceanospirillales</taxon>
        <taxon>Oceanospirillaceae</taxon>
        <taxon>Litoribacillus</taxon>
    </lineage>
</organism>
<feature type="domain" description="Alpha-2-macroglobulin" evidence="5">
    <location>
        <begin position="1265"/>
        <end position="1359"/>
    </location>
</feature>
<dbReference type="InterPro" id="IPR002890">
    <property type="entry name" value="MG2"/>
</dbReference>
<evidence type="ECO:0000259" key="4">
    <source>
        <dbReference type="SMART" id="SM01359"/>
    </source>
</evidence>
<accession>A0ABP7NAE8</accession>
<dbReference type="Pfam" id="PF01835">
    <property type="entry name" value="MG2"/>
    <property type="match status" value="1"/>
</dbReference>
<sequence length="1927" mass="215551">MFAITSGLMSVIAMIVKIVLFPILWPFKFLFNRLLGFSWSTPGWLQSLNGKRRASPGKFWSSLVTLVILIGGGYTGYQWYQSIPEPAQVLAQITAPDVSANTEVVHPQPLDIYFKYDYSKNSVIPDGQLSVARIEDVDKEITKGIRLFPNKAGKWQWLGDKHIRFVPKQDWPAAQTYKVTFDQSMFAESVLMSELEYEFTTAEFFVRAENFRLYKDPTKKSEQRLVATLSFSHPVDKESLKEHLELQIKNTKNATASIERQTFEINYGLNDREAYIKSAPIQLPESEKYAHLVLGKEVKAAANGAKFKSEINKKILLPDASTFLKVSQANFRILRNEENKPEQILTLQFTDSISVDEINKKLEIHLLPKSKKSWNISRAERANLSNTKLPLTLLENERDFSKFYNVKLDVPENRSVYIKVNSGLLSTSDYKLTKNYQKVFRAPDYPRETKIMGEGSLMSLNGDQTLSFMARGHKAIKVSLGKLVDHQLNHLISQTGGDISSPYFNNYLFDQNNIVSNYDQVIRLSPSHPKELNYASLPLTPYLKKQGMGVFFVKVEGWNPKHNYREYGTEDQRLIIVTDLGVIVKKTNDYNRQNVFVQSLSKGLPVSNAKVEVLGKNGLPVFSGHTNDSGMVEIHDLSKLSREKAPTVYVVSQGKDVSFLPFDNGYRRINYSRFDISGSRNTGNNNSRLTAFVFSDRGIYRPGETVKLASIVKNRNFKNSEGIPLEFEIKDSRNKRVLKKKLKLNKEGFFDIELKTEATSNTGNYFASVYLLTKRGYRDYRLGGVNFKVEEFQPDTLKIATEITPKQSKGWLNQPALVGKVTLKNLFGTPAQDRKVHGTLELTPISFGFPEFRAYNFIDPLRDDRAQLRSVTETLESQTTDADGLAQFSMDISQYDKGTYRLNFKAEGFEAGGGRSVIASSSALVSPLNKLVGYKTDGELNYLKKDQARQLSFIGINHQLEKVNLGEVTLKRIFKQPISTLVMANDGTYSYQSVIKDRLQDETRMALTAKGLDMHLYTEKAGQYQLQMYSEQGELLTKVDYHVVAAGNMAGQLEKNAELTLKLDRRDYKAGDTIEMNIIAPYSGSGLITIESDKVHNHKWFKTSTNSTVETIKVPAGLEGNAYVNVTFVRSPDSKEVFTSPLSYAVKPFNIDRSAREVDITLNTEPLVRPGSPMKIGYKTDKPSRIVVFAVDEGILQVAKYQQPKPLDHFLTKLALQVNTYQILDLILPEYRILMEQAGIGGGAESMKLLGANLNPFSRTVDKPAVYWSGIVHADATERTLTFNVPDTFSGNLKVMAVAVSDSAMGATSKDSIVRGPFVLSPNVLTVAAPNDAFDVVVGVANGIEGSGDNADIKVSVKVSDNLSVVGDSKTQLIIGEGSEKKARFKLIAKSDQQGSVLGEAKVTFIAQHKNEISERSATLSLRPASSYATRVKTGYSEDKVELNLNPTLYSAFSDKTATASASPMVLTQGLTEYLNNYIHGCTEQVVSKVFPWVTLSQERPEQQTETREKLNALFDKLRSRQTSDGGFGYWQNGRSYAFPTLYAAHLLTEAKLYGYSVPKELLDRALEKVRDIARTQTNNLRAARLRAIAIYLLTRNQIVATSYLVDIHETLQAGNSNWQQDITAVYLAASYQLLKKQDVAEELVSHYQLGKPAHERTDFQSELTMDAQYVYLISSHFPEQQKALDVHSTIMSLLKAPINGRINTISSSYTTMALSAYSQQNRNQFGQDSVEFTDISKALAEHKKLALNTNADFPEVDLSLSSSALEIAASHPVFYQTIQSGFDSKLPSEANYQGLEVFKEYLDDEGNVIAEIAQGQEVNVRLRIRATSGDTVTNTAIIDLLPGGFEIVRSSVPRESGYWQSDYVDVREDRVVFYGQFDKGVTELNYRVKATSAGQFTVPAVYGESMYDPAIFGHSAAGTITVNADD</sequence>
<dbReference type="Pfam" id="PF11974">
    <property type="entry name" value="bMG3"/>
    <property type="match status" value="1"/>
</dbReference>
<dbReference type="RefSeq" id="WP_344800565.1">
    <property type="nucleotide sequence ID" value="NZ_BAABBN010000015.1"/>
</dbReference>
<dbReference type="InterPro" id="IPR051802">
    <property type="entry name" value="YfhM-like"/>
</dbReference>
<dbReference type="Gene3D" id="2.60.40.1930">
    <property type="match status" value="1"/>
</dbReference>
<dbReference type="Gene3D" id="1.50.10.20">
    <property type="match status" value="1"/>
</dbReference>
<name>A0ABP7NAE8_9GAMM</name>
<dbReference type="SMART" id="SM01360">
    <property type="entry name" value="A2M"/>
    <property type="match status" value="1"/>
</dbReference>
<evidence type="ECO:0000256" key="2">
    <source>
        <dbReference type="ARBA" id="ARBA00022729"/>
    </source>
</evidence>
<keyword evidence="3" id="KW-0812">Transmembrane</keyword>
<dbReference type="Gene3D" id="2.60.40.3710">
    <property type="match status" value="1"/>
</dbReference>
<feature type="domain" description="Alpha-2-macroglobulin bait region" evidence="4">
    <location>
        <begin position="1059"/>
        <end position="1198"/>
    </location>
</feature>
<keyword evidence="3" id="KW-0472">Membrane</keyword>
<dbReference type="PANTHER" id="PTHR40094">
    <property type="entry name" value="ALPHA-2-MACROGLOBULIN HOMOLOG"/>
    <property type="match status" value="1"/>
</dbReference>
<reference evidence="7" key="1">
    <citation type="journal article" date="2019" name="Int. J. Syst. Evol. Microbiol.">
        <title>The Global Catalogue of Microorganisms (GCM) 10K type strain sequencing project: providing services to taxonomists for standard genome sequencing and annotation.</title>
        <authorList>
            <consortium name="The Broad Institute Genomics Platform"/>
            <consortium name="The Broad Institute Genome Sequencing Center for Infectious Disease"/>
            <person name="Wu L."/>
            <person name="Ma J."/>
        </authorList>
    </citation>
    <scope>NUCLEOTIDE SEQUENCE [LARGE SCALE GENOMIC DNA]</scope>
    <source>
        <strain evidence="7">JCM 17551</strain>
    </source>
</reference>
<gene>
    <name evidence="6" type="ORF">GCM10022277_41430</name>
</gene>
<proteinExistence type="inferred from homology"/>
<keyword evidence="3" id="KW-1133">Transmembrane helix</keyword>